<dbReference type="RefSeq" id="WP_130432234.1">
    <property type="nucleotide sequence ID" value="NZ_SGXF01000001.1"/>
</dbReference>
<keyword evidence="5" id="KW-1185">Reference proteome</keyword>
<dbReference type="AlphaFoldDB" id="A0A4Q7PMI3"/>
<evidence type="ECO:0000256" key="1">
    <source>
        <dbReference type="ARBA" id="ARBA00023125"/>
    </source>
</evidence>
<dbReference type="PANTHER" id="PTHR43479:SF11">
    <property type="entry name" value="ACREF_ENVCD OPERON REPRESSOR-RELATED"/>
    <property type="match status" value="1"/>
</dbReference>
<evidence type="ECO:0000259" key="3">
    <source>
        <dbReference type="PROSITE" id="PS50977"/>
    </source>
</evidence>
<evidence type="ECO:0000313" key="5">
    <source>
        <dbReference type="Proteomes" id="UP000292927"/>
    </source>
</evidence>
<gene>
    <name evidence="4" type="ORF">EV209_0235</name>
</gene>
<dbReference type="PANTHER" id="PTHR43479">
    <property type="entry name" value="ACREF/ENVCD OPERON REPRESSOR-RELATED"/>
    <property type="match status" value="1"/>
</dbReference>
<dbReference type="InterPro" id="IPR050624">
    <property type="entry name" value="HTH-type_Tx_Regulator"/>
</dbReference>
<proteinExistence type="predicted"/>
<dbReference type="InterPro" id="IPR009057">
    <property type="entry name" value="Homeodomain-like_sf"/>
</dbReference>
<dbReference type="Gene3D" id="1.10.357.10">
    <property type="entry name" value="Tetracycline Repressor, domain 2"/>
    <property type="match status" value="1"/>
</dbReference>
<dbReference type="PROSITE" id="PS50977">
    <property type="entry name" value="HTH_TETR_2"/>
    <property type="match status" value="1"/>
</dbReference>
<feature type="domain" description="HTH tetR-type" evidence="3">
    <location>
        <begin position="8"/>
        <end position="69"/>
    </location>
</feature>
<evidence type="ECO:0000256" key="2">
    <source>
        <dbReference type="PROSITE-ProRule" id="PRU00335"/>
    </source>
</evidence>
<dbReference type="OrthoDB" id="9814200at2"/>
<dbReference type="SUPFAM" id="SSF46689">
    <property type="entry name" value="Homeodomain-like"/>
    <property type="match status" value="1"/>
</dbReference>
<evidence type="ECO:0000313" key="4">
    <source>
        <dbReference type="EMBL" id="RZT02129.1"/>
    </source>
</evidence>
<name>A0A4Q7PMI3_9FIRM</name>
<dbReference type="Proteomes" id="UP000292927">
    <property type="component" value="Unassembled WGS sequence"/>
</dbReference>
<accession>A0A4Q7PMI3</accession>
<reference evidence="4 5" key="1">
    <citation type="submission" date="2019-02" db="EMBL/GenBank/DDBJ databases">
        <title>Genomic Encyclopedia of Type Strains, Phase IV (KMG-IV): sequencing the most valuable type-strain genomes for metagenomic binning, comparative biology and taxonomic classification.</title>
        <authorList>
            <person name="Goeker M."/>
        </authorList>
    </citation>
    <scope>NUCLEOTIDE SEQUENCE [LARGE SCALE GENOMIC DNA]</scope>
    <source>
        <strain evidence="4 5">DSM 29486</strain>
    </source>
</reference>
<comment type="caution">
    <text evidence="4">The sequence shown here is derived from an EMBL/GenBank/DDBJ whole genome shotgun (WGS) entry which is preliminary data.</text>
</comment>
<dbReference type="EMBL" id="SGXF01000001">
    <property type="protein sequence ID" value="RZT02129.1"/>
    <property type="molecule type" value="Genomic_DNA"/>
</dbReference>
<dbReference type="Pfam" id="PF00440">
    <property type="entry name" value="TetR_N"/>
    <property type="match status" value="1"/>
</dbReference>
<organism evidence="4 5">
    <name type="scientific">Cuneatibacter caecimuris</name>
    <dbReference type="NCBI Taxonomy" id="1796618"/>
    <lineage>
        <taxon>Bacteria</taxon>
        <taxon>Bacillati</taxon>
        <taxon>Bacillota</taxon>
        <taxon>Clostridia</taxon>
        <taxon>Lachnospirales</taxon>
        <taxon>Lachnospiraceae</taxon>
        <taxon>Cuneatibacter</taxon>
    </lineage>
</organism>
<keyword evidence="1 2" id="KW-0238">DNA-binding</keyword>
<dbReference type="InterPro" id="IPR001647">
    <property type="entry name" value="HTH_TetR"/>
</dbReference>
<feature type="DNA-binding region" description="H-T-H motif" evidence="2">
    <location>
        <begin position="32"/>
        <end position="51"/>
    </location>
</feature>
<dbReference type="GO" id="GO:0003677">
    <property type="term" value="F:DNA binding"/>
    <property type="evidence" value="ECO:0007669"/>
    <property type="project" value="UniProtKB-UniRule"/>
</dbReference>
<protein>
    <submittedName>
        <fullName evidence="4">TetR family transcriptional regulator</fullName>
    </submittedName>
</protein>
<sequence>MARNKYPEVTVEKILEVSQRLFLEKGYDNTTIQDIVDELGGLTKGAIYHHFKSKDEIMDALGEKMFRDNNPFEAVKKRTDLTGLQKMKMAIILNQSDKAQVEITRQAVPLLKNPHVLARMIETNRRLLCPYWQELIEEGQKDGSIHTEYAKELSELLVLLDIWMIPSVFPASPQEIERRLAFIFEMFSKMGLPMYDQELRDMLLSLPYFSELNN</sequence>